<evidence type="ECO:0000313" key="3">
    <source>
        <dbReference type="EMBL" id="PCC43859.1"/>
    </source>
</evidence>
<evidence type="ECO:0000259" key="2">
    <source>
        <dbReference type="Pfam" id="PF13556"/>
    </source>
</evidence>
<proteinExistence type="predicted"/>
<evidence type="ECO:0000313" key="4">
    <source>
        <dbReference type="Proteomes" id="UP000218620"/>
    </source>
</evidence>
<dbReference type="AlphaFoldDB" id="A0A2A3YX85"/>
<dbReference type="PANTHER" id="PTHR33744">
    <property type="entry name" value="CARBOHYDRATE DIACID REGULATOR"/>
    <property type="match status" value="1"/>
</dbReference>
<feature type="region of interest" description="Disordered" evidence="1">
    <location>
        <begin position="215"/>
        <end position="245"/>
    </location>
</feature>
<feature type="domain" description="PucR C-terminal helix-turn-helix" evidence="2">
    <location>
        <begin position="352"/>
        <end position="408"/>
    </location>
</feature>
<dbReference type="PANTHER" id="PTHR33744:SF1">
    <property type="entry name" value="DNA-BINDING TRANSCRIPTIONAL ACTIVATOR ADER"/>
    <property type="match status" value="1"/>
</dbReference>
<name>A0A2A3YX85_BREAU</name>
<evidence type="ECO:0000256" key="1">
    <source>
        <dbReference type="SAM" id="MobiDB-lite"/>
    </source>
</evidence>
<dbReference type="Pfam" id="PF13556">
    <property type="entry name" value="HTH_30"/>
    <property type="match status" value="1"/>
</dbReference>
<dbReference type="RefSeq" id="WP_096177627.1">
    <property type="nucleotide sequence ID" value="NZ_NRGQ01000005.1"/>
</dbReference>
<comment type="caution">
    <text evidence="3">The sequence shown here is derived from an EMBL/GenBank/DDBJ whole genome shotgun (WGS) entry which is preliminary data.</text>
</comment>
<dbReference type="Proteomes" id="UP000218620">
    <property type="component" value="Unassembled WGS sequence"/>
</dbReference>
<gene>
    <name evidence="3" type="ORF">CIK65_04500</name>
</gene>
<dbReference type="Gene3D" id="1.10.10.2840">
    <property type="entry name" value="PucR C-terminal helix-turn-helix domain"/>
    <property type="match status" value="1"/>
</dbReference>
<sequence length="423" mass="46544">MELSREWVFENLLSALSSSDPLESLLIRATQICRGSGLVLNELGEVTRSVGSAPNHLIANWVLGLETTSARPTHDAHETSIGRWVVRSKSVRIRQRDYVFVLAVFGKPGAEDAVRHAAEHAVSGQDRRETDDVHGLGLILDTSAKLLQAFEGFETFSMSTHREESARLMRDLEVGVSPGREPGIWRMLENFGFDSYRPVRIIRASISAIDESAAASVGASGQRRRTPRPTGGMSRSDRRKKPERGIVISDSGHTASAIERTALCVADFDVAEHFSSTDVIGVGISEPFAALSQVPEMLKAADVALATAGSGQLVRVDEMRPSEWAAARMSSRFDQQVVRRFVQKISKGPDVWETLLVYIDCRANVVQTASQLQVHANTVRYRLGLLEHELGARLSDPYVAADLVIALECERLRTNEANSSSWR</sequence>
<dbReference type="InterPro" id="IPR025736">
    <property type="entry name" value="PucR_C-HTH_dom"/>
</dbReference>
<reference evidence="3 4" key="1">
    <citation type="journal article" date="2017" name="Elife">
        <title>Extensive horizontal gene transfer in cheese-associated bacteria.</title>
        <authorList>
            <person name="Bonham K.S."/>
            <person name="Wolfe B.E."/>
            <person name="Dutton R.J."/>
        </authorList>
    </citation>
    <scope>NUCLEOTIDE SEQUENCE [LARGE SCALE GENOMIC DNA]</scope>
    <source>
        <strain evidence="3 4">962_8</strain>
    </source>
</reference>
<dbReference type="InterPro" id="IPR051448">
    <property type="entry name" value="CdaR-like_regulators"/>
</dbReference>
<dbReference type="InterPro" id="IPR042070">
    <property type="entry name" value="PucR_C-HTH_sf"/>
</dbReference>
<protein>
    <recommendedName>
        <fullName evidence="2">PucR C-terminal helix-turn-helix domain-containing protein</fullName>
    </recommendedName>
</protein>
<organism evidence="3 4">
    <name type="scientific">Brevibacterium aurantiacum</name>
    <dbReference type="NCBI Taxonomy" id="273384"/>
    <lineage>
        <taxon>Bacteria</taxon>
        <taxon>Bacillati</taxon>
        <taxon>Actinomycetota</taxon>
        <taxon>Actinomycetes</taxon>
        <taxon>Micrococcales</taxon>
        <taxon>Brevibacteriaceae</taxon>
        <taxon>Brevibacterium</taxon>
    </lineage>
</organism>
<dbReference type="EMBL" id="NRGQ01000005">
    <property type="protein sequence ID" value="PCC43859.1"/>
    <property type="molecule type" value="Genomic_DNA"/>
</dbReference>
<accession>A0A2A3YX85</accession>